<dbReference type="EMBL" id="QUZK01000041">
    <property type="protein sequence ID" value="RFF29872.1"/>
    <property type="molecule type" value="Genomic_DNA"/>
</dbReference>
<keyword evidence="1" id="KW-0732">Signal</keyword>
<evidence type="ECO:0000256" key="1">
    <source>
        <dbReference type="SAM" id="SignalP"/>
    </source>
</evidence>
<gene>
    <name evidence="2" type="ORF">DZC52_10535</name>
</gene>
<proteinExistence type="predicted"/>
<reference evidence="2 3" key="1">
    <citation type="submission" date="2018-08" db="EMBL/GenBank/DDBJ databases">
        <title>Wenzhouxiangella salilacus sp. nov., a novel bacterium isolated from a saline lake in Xinjiang Province, China.</title>
        <authorList>
            <person name="Han S."/>
        </authorList>
    </citation>
    <scope>NUCLEOTIDE SEQUENCE [LARGE SCALE GENOMIC DNA]</scope>
    <source>
        <strain evidence="2 3">XDB06</strain>
    </source>
</reference>
<keyword evidence="3" id="KW-1185">Reference proteome</keyword>
<feature type="chain" id="PRO_5017624487" evidence="1">
    <location>
        <begin position="28"/>
        <end position="160"/>
    </location>
</feature>
<evidence type="ECO:0000313" key="2">
    <source>
        <dbReference type="EMBL" id="RFF29872.1"/>
    </source>
</evidence>
<evidence type="ECO:0000313" key="3">
    <source>
        <dbReference type="Proteomes" id="UP000260351"/>
    </source>
</evidence>
<dbReference type="RefSeq" id="WP_116651106.1">
    <property type="nucleotide sequence ID" value="NZ_QUZK01000041.1"/>
</dbReference>
<dbReference type="OrthoDB" id="7193459at2"/>
<dbReference type="Proteomes" id="UP000260351">
    <property type="component" value="Unassembled WGS sequence"/>
</dbReference>
<feature type="signal peptide" evidence="1">
    <location>
        <begin position="1"/>
        <end position="27"/>
    </location>
</feature>
<organism evidence="2 3">
    <name type="scientific">Wenzhouxiangella sediminis</name>
    <dbReference type="NCBI Taxonomy" id="1792836"/>
    <lineage>
        <taxon>Bacteria</taxon>
        <taxon>Pseudomonadati</taxon>
        <taxon>Pseudomonadota</taxon>
        <taxon>Gammaproteobacteria</taxon>
        <taxon>Chromatiales</taxon>
        <taxon>Wenzhouxiangellaceae</taxon>
        <taxon>Wenzhouxiangella</taxon>
    </lineage>
</organism>
<protein>
    <submittedName>
        <fullName evidence="2">Uncharacterized protein</fullName>
    </submittedName>
</protein>
<name>A0A3E1K768_9GAMM</name>
<comment type="caution">
    <text evidence="2">The sequence shown here is derived from an EMBL/GenBank/DDBJ whole genome shotgun (WGS) entry which is preliminary data.</text>
</comment>
<accession>A0A3E1K768</accession>
<dbReference type="AlphaFoldDB" id="A0A3E1K768"/>
<sequence>MFLRQTIAIALLAAIALSAGLANTAQAREVASIDEFMTALEELRGKLEDGDPRELSDREWREFNKLHGRFEDLLEGVDSVEQLSEDDEIALINTQEELDTLLLGGENDERIICRKVRKTGSRISRRRCITQRELEIQQEQTRNSLLDIRSAMQGPQHGGG</sequence>